<comment type="subunit">
    <text evidence="8 10">Monomer.</text>
</comment>
<feature type="binding site" evidence="8">
    <location>
        <position position="92"/>
    </location>
    <ligand>
        <name>AMP</name>
        <dbReference type="ChEBI" id="CHEBI:456215"/>
    </ligand>
</feature>
<keyword evidence="1 8" id="KW-0808">Transferase</keyword>
<dbReference type="GO" id="GO:0046872">
    <property type="term" value="F:metal ion binding"/>
    <property type="evidence" value="ECO:0007669"/>
    <property type="project" value="UniProtKB-KW"/>
</dbReference>
<gene>
    <name evidence="8" type="primary">adk</name>
    <name evidence="12" type="ORF">IAA62_00165</name>
</gene>
<keyword evidence="7 8" id="KW-0067">ATP-binding</keyword>
<reference evidence="12" key="2">
    <citation type="journal article" date="2021" name="PeerJ">
        <title>Extensive microbial diversity within the chicken gut microbiome revealed by metagenomics and culture.</title>
        <authorList>
            <person name="Gilroy R."/>
            <person name="Ravi A."/>
            <person name="Getino M."/>
            <person name="Pursley I."/>
            <person name="Horton D.L."/>
            <person name="Alikhan N.F."/>
            <person name="Baker D."/>
            <person name="Gharbi K."/>
            <person name="Hall N."/>
            <person name="Watson M."/>
            <person name="Adriaenssens E.M."/>
            <person name="Foster-Nyarko E."/>
            <person name="Jarju S."/>
            <person name="Secka A."/>
            <person name="Antonio M."/>
            <person name="Oren A."/>
            <person name="Chaudhuri R.R."/>
            <person name="La Ragione R."/>
            <person name="Hildebrand F."/>
            <person name="Pallen M.J."/>
        </authorList>
    </citation>
    <scope>NUCLEOTIDE SEQUENCE</scope>
    <source>
        <strain evidence="12">CHK186-9395</strain>
    </source>
</reference>
<reference evidence="12" key="1">
    <citation type="submission" date="2020-10" db="EMBL/GenBank/DDBJ databases">
        <authorList>
            <person name="Gilroy R."/>
        </authorList>
    </citation>
    <scope>NUCLEOTIDE SEQUENCE</scope>
    <source>
        <strain evidence="12">CHK186-9395</strain>
    </source>
</reference>
<dbReference type="GO" id="GO:0005524">
    <property type="term" value="F:ATP binding"/>
    <property type="evidence" value="ECO:0007669"/>
    <property type="project" value="UniProtKB-UniRule"/>
</dbReference>
<dbReference type="FunFam" id="3.40.50.300:FF:000106">
    <property type="entry name" value="Adenylate kinase mitochondrial"/>
    <property type="match status" value="1"/>
</dbReference>
<dbReference type="InterPro" id="IPR006259">
    <property type="entry name" value="Adenyl_kin_sub"/>
</dbReference>
<feature type="binding site" evidence="8">
    <location>
        <position position="122"/>
    </location>
    <ligand>
        <name>ATP</name>
        <dbReference type="ChEBI" id="CHEBI:30616"/>
    </ligand>
</feature>
<dbReference type="NCBIfam" id="NF001380">
    <property type="entry name" value="PRK00279.1-2"/>
    <property type="match status" value="1"/>
</dbReference>
<organism evidence="12 13">
    <name type="scientific">Candidatus Caccopulliclostridium gallistercoris</name>
    <dbReference type="NCBI Taxonomy" id="2840719"/>
    <lineage>
        <taxon>Bacteria</taxon>
        <taxon>Bacillati</taxon>
        <taxon>Bacillota</taxon>
        <taxon>Clostridia</taxon>
        <taxon>Candidatus Caccopulliclostridium</taxon>
    </lineage>
</organism>
<name>A0A9D1NDN1_9FIRM</name>
<comment type="pathway">
    <text evidence="8">Purine metabolism; AMP biosynthesis via salvage pathway; AMP from ADP: step 1/1.</text>
</comment>
<dbReference type="NCBIfam" id="TIGR01351">
    <property type="entry name" value="adk"/>
    <property type="match status" value="1"/>
</dbReference>
<feature type="binding site" evidence="8">
    <location>
        <position position="36"/>
    </location>
    <ligand>
        <name>AMP</name>
        <dbReference type="ChEBI" id="CHEBI:456215"/>
    </ligand>
</feature>
<feature type="binding site" evidence="8">
    <location>
        <position position="163"/>
    </location>
    <ligand>
        <name>AMP</name>
        <dbReference type="ChEBI" id="CHEBI:456215"/>
    </ligand>
</feature>
<evidence type="ECO:0000313" key="13">
    <source>
        <dbReference type="Proteomes" id="UP000886861"/>
    </source>
</evidence>
<feature type="binding site" evidence="8">
    <location>
        <begin position="131"/>
        <end position="132"/>
    </location>
    <ligand>
        <name>ATP</name>
        <dbReference type="ChEBI" id="CHEBI:30616"/>
    </ligand>
</feature>
<dbReference type="PROSITE" id="PS00113">
    <property type="entry name" value="ADENYLATE_KINASE"/>
    <property type="match status" value="1"/>
</dbReference>
<feature type="binding site" evidence="8">
    <location>
        <position position="189"/>
    </location>
    <ligand>
        <name>ATP</name>
        <dbReference type="ChEBI" id="CHEBI:30616"/>
    </ligand>
</feature>
<feature type="binding site" evidence="8">
    <location>
        <position position="152"/>
    </location>
    <ligand>
        <name>AMP</name>
        <dbReference type="ChEBI" id="CHEBI:456215"/>
    </ligand>
</feature>
<feature type="region of interest" description="NMP" evidence="8">
    <location>
        <begin position="30"/>
        <end position="59"/>
    </location>
</feature>
<evidence type="ECO:0000256" key="1">
    <source>
        <dbReference type="ARBA" id="ARBA00022679"/>
    </source>
</evidence>
<comment type="subcellular location">
    <subcellularLocation>
        <location evidence="8 10">Cytoplasm</location>
    </subcellularLocation>
</comment>
<comment type="similarity">
    <text evidence="8 9">Belongs to the adenylate kinase family.</text>
</comment>
<evidence type="ECO:0000259" key="11">
    <source>
        <dbReference type="Pfam" id="PF05191"/>
    </source>
</evidence>
<dbReference type="SUPFAM" id="SSF52540">
    <property type="entry name" value="P-loop containing nucleoside triphosphate hydrolases"/>
    <property type="match status" value="1"/>
</dbReference>
<dbReference type="InterPro" id="IPR000850">
    <property type="entry name" value="Adenylat/UMP-CMP_kin"/>
</dbReference>
<dbReference type="Pfam" id="PF05191">
    <property type="entry name" value="ADK_lid"/>
    <property type="match status" value="1"/>
</dbReference>
<keyword evidence="2" id="KW-0479">Metal-binding</keyword>
<comment type="domain">
    <text evidence="8">Consists of three domains, a large central CORE domain and two small peripheral domains, NMPbind and LID, which undergo movements during catalysis. The LID domain closes over the site of phosphoryl transfer upon ATP binding. Assembling and dissambling the active center during each catalytic cycle provides an effective means to prevent ATP hydrolysis.</text>
</comment>
<dbReference type="Pfam" id="PF00406">
    <property type="entry name" value="ADK"/>
    <property type="match status" value="1"/>
</dbReference>
<feature type="binding site" evidence="8">
    <location>
        <position position="31"/>
    </location>
    <ligand>
        <name>AMP</name>
        <dbReference type="ChEBI" id="CHEBI:456215"/>
    </ligand>
</feature>
<protein>
    <recommendedName>
        <fullName evidence="8 10">Adenylate kinase</fullName>
        <shortName evidence="8">AK</shortName>
        <ecNumber evidence="8 10">2.7.4.3</ecNumber>
    </recommendedName>
    <alternativeName>
        <fullName evidence="8">ATP-AMP transphosphorylase</fullName>
    </alternativeName>
    <alternativeName>
        <fullName evidence="8">ATP:AMP phosphotransferase</fullName>
    </alternativeName>
    <alternativeName>
        <fullName evidence="8">Adenylate monophosphate kinase</fullName>
    </alternativeName>
</protein>
<keyword evidence="6" id="KW-0862">Zinc</keyword>
<dbReference type="EC" id="2.7.4.3" evidence="8 10"/>
<dbReference type="PANTHER" id="PTHR23359">
    <property type="entry name" value="NUCLEOTIDE KINASE"/>
    <property type="match status" value="1"/>
</dbReference>
<comment type="caution">
    <text evidence="8">Lacks conserved residue(s) required for the propagation of feature annotation.</text>
</comment>
<dbReference type="GO" id="GO:0004017">
    <property type="term" value="F:AMP kinase activity"/>
    <property type="evidence" value="ECO:0007669"/>
    <property type="project" value="UniProtKB-UniRule"/>
</dbReference>
<sequence>MNLIMLGAPGSGKGTMAKLIAKDFELPHISTGDIFRENIKNQTEIGKQAKAIMDKGELVPDEITIKIVENRLKEDDCKDGFILDGFPRNLIQARALEKFAKIDRVILLDVPNEEIERRIAGRRACRDCGEIYNTETYDKTTCAKCGGELYQRDDDKLETVRNRLEVYEKQTAPLIDFYQDKIFRAEGKDTPQETYEPVKIELSLVR</sequence>
<dbReference type="GO" id="GO:0005737">
    <property type="term" value="C:cytoplasm"/>
    <property type="evidence" value="ECO:0007669"/>
    <property type="project" value="UniProtKB-SubCell"/>
</dbReference>
<dbReference type="InterPro" id="IPR027417">
    <property type="entry name" value="P-loop_NTPase"/>
</dbReference>
<feature type="binding site" evidence="8">
    <location>
        <begin position="10"/>
        <end position="15"/>
    </location>
    <ligand>
        <name>ATP</name>
        <dbReference type="ChEBI" id="CHEBI:30616"/>
    </ligand>
</feature>
<feature type="domain" description="Adenylate kinase active site lid" evidence="11">
    <location>
        <begin position="122"/>
        <end position="154"/>
    </location>
</feature>
<keyword evidence="4 8" id="KW-0547">Nucleotide-binding</keyword>
<dbReference type="HAMAP" id="MF_00235">
    <property type="entry name" value="Adenylate_kinase_Adk"/>
    <property type="match status" value="1"/>
</dbReference>
<dbReference type="InterPro" id="IPR007862">
    <property type="entry name" value="Adenylate_kinase_lid-dom"/>
</dbReference>
<evidence type="ECO:0000256" key="8">
    <source>
        <dbReference type="HAMAP-Rule" id="MF_00235"/>
    </source>
</evidence>
<keyword evidence="3 8" id="KW-0545">Nucleotide biosynthesis</keyword>
<evidence type="ECO:0000313" key="12">
    <source>
        <dbReference type="EMBL" id="HIV00966.1"/>
    </source>
</evidence>
<evidence type="ECO:0000256" key="2">
    <source>
        <dbReference type="ARBA" id="ARBA00022723"/>
    </source>
</evidence>
<keyword evidence="5 8" id="KW-0418">Kinase</keyword>
<evidence type="ECO:0000256" key="5">
    <source>
        <dbReference type="ARBA" id="ARBA00022777"/>
    </source>
</evidence>
<dbReference type="InterPro" id="IPR033690">
    <property type="entry name" value="Adenylat_kinase_CS"/>
</dbReference>
<accession>A0A9D1NDN1</accession>
<feature type="binding site" evidence="8">
    <location>
        <begin position="57"/>
        <end position="59"/>
    </location>
    <ligand>
        <name>AMP</name>
        <dbReference type="ChEBI" id="CHEBI:456215"/>
    </ligand>
</feature>
<dbReference type="Proteomes" id="UP000886861">
    <property type="component" value="Unassembled WGS sequence"/>
</dbReference>
<proteinExistence type="inferred from homology"/>
<comment type="caution">
    <text evidence="12">The sequence shown here is derived from an EMBL/GenBank/DDBJ whole genome shotgun (WGS) entry which is preliminary data.</text>
</comment>
<evidence type="ECO:0000256" key="9">
    <source>
        <dbReference type="RuleBase" id="RU003330"/>
    </source>
</evidence>
<dbReference type="NCBIfam" id="NF001381">
    <property type="entry name" value="PRK00279.1-3"/>
    <property type="match status" value="1"/>
</dbReference>
<dbReference type="Gene3D" id="3.40.50.300">
    <property type="entry name" value="P-loop containing nucleotide triphosphate hydrolases"/>
    <property type="match status" value="1"/>
</dbReference>
<comment type="catalytic activity">
    <reaction evidence="8 10">
        <text>AMP + ATP = 2 ADP</text>
        <dbReference type="Rhea" id="RHEA:12973"/>
        <dbReference type="ChEBI" id="CHEBI:30616"/>
        <dbReference type="ChEBI" id="CHEBI:456215"/>
        <dbReference type="ChEBI" id="CHEBI:456216"/>
        <dbReference type="EC" id="2.7.4.3"/>
    </reaction>
</comment>
<evidence type="ECO:0000256" key="6">
    <source>
        <dbReference type="ARBA" id="ARBA00022833"/>
    </source>
</evidence>
<evidence type="ECO:0000256" key="7">
    <source>
        <dbReference type="ARBA" id="ARBA00022840"/>
    </source>
</evidence>
<feature type="binding site" evidence="8">
    <location>
        <begin position="85"/>
        <end position="88"/>
    </location>
    <ligand>
        <name>AMP</name>
        <dbReference type="ChEBI" id="CHEBI:456215"/>
    </ligand>
</feature>
<keyword evidence="8" id="KW-0963">Cytoplasm</keyword>
<dbReference type="AlphaFoldDB" id="A0A9D1NDN1"/>
<comment type="function">
    <text evidence="8">Catalyzes the reversible transfer of the terminal phosphate group between ATP and AMP. Plays an important role in cellular energy homeostasis and in adenine nucleotide metabolism.</text>
</comment>
<dbReference type="PRINTS" id="PR00094">
    <property type="entry name" value="ADENYLTKNASE"/>
</dbReference>
<evidence type="ECO:0000256" key="10">
    <source>
        <dbReference type="RuleBase" id="RU003331"/>
    </source>
</evidence>
<evidence type="ECO:0000256" key="4">
    <source>
        <dbReference type="ARBA" id="ARBA00022741"/>
    </source>
</evidence>
<evidence type="ECO:0000256" key="3">
    <source>
        <dbReference type="ARBA" id="ARBA00022727"/>
    </source>
</evidence>
<dbReference type="GO" id="GO:0044209">
    <property type="term" value="P:AMP salvage"/>
    <property type="evidence" value="ECO:0007669"/>
    <property type="project" value="UniProtKB-UniRule"/>
</dbReference>
<dbReference type="EMBL" id="DVOJ01000001">
    <property type="protein sequence ID" value="HIV00966.1"/>
    <property type="molecule type" value="Genomic_DNA"/>
</dbReference>
<dbReference type="CDD" id="cd01428">
    <property type="entry name" value="ADK"/>
    <property type="match status" value="1"/>
</dbReference>